<protein>
    <submittedName>
        <fullName evidence="1">Uncharacterized protein</fullName>
    </submittedName>
</protein>
<reference evidence="1 2" key="1">
    <citation type="journal article" name="Sci. Rep.">
        <title>Genome-scale phylogenetic analyses confirm Olpidium as the closest living zoosporic fungus to the non-flagellated, terrestrial fungi.</title>
        <authorList>
            <person name="Chang Y."/>
            <person name="Rochon D."/>
            <person name="Sekimoto S."/>
            <person name="Wang Y."/>
            <person name="Chovatia M."/>
            <person name="Sandor L."/>
            <person name="Salamov A."/>
            <person name="Grigoriev I.V."/>
            <person name="Stajich J.E."/>
            <person name="Spatafora J.W."/>
        </authorList>
    </citation>
    <scope>NUCLEOTIDE SEQUENCE [LARGE SCALE GENOMIC DNA]</scope>
    <source>
        <strain evidence="1">S191</strain>
    </source>
</reference>
<evidence type="ECO:0000313" key="1">
    <source>
        <dbReference type="EMBL" id="KAG5460501.1"/>
    </source>
</evidence>
<name>A0A8H7ZW51_9FUNG</name>
<evidence type="ECO:0000313" key="2">
    <source>
        <dbReference type="Proteomes" id="UP000673691"/>
    </source>
</evidence>
<gene>
    <name evidence="1" type="ORF">BJ554DRAFT_7445</name>
</gene>
<keyword evidence="2" id="KW-1185">Reference proteome</keyword>
<comment type="caution">
    <text evidence="1">The sequence shown here is derived from an EMBL/GenBank/DDBJ whole genome shotgun (WGS) entry which is preliminary data.</text>
</comment>
<organism evidence="1 2">
    <name type="scientific">Olpidium bornovanus</name>
    <dbReference type="NCBI Taxonomy" id="278681"/>
    <lineage>
        <taxon>Eukaryota</taxon>
        <taxon>Fungi</taxon>
        <taxon>Fungi incertae sedis</taxon>
        <taxon>Olpidiomycota</taxon>
        <taxon>Olpidiomycotina</taxon>
        <taxon>Olpidiomycetes</taxon>
        <taxon>Olpidiales</taxon>
        <taxon>Olpidiaceae</taxon>
        <taxon>Olpidium</taxon>
    </lineage>
</organism>
<accession>A0A8H7ZW51</accession>
<dbReference type="AlphaFoldDB" id="A0A8H7ZW51"/>
<proteinExistence type="predicted"/>
<dbReference type="EMBL" id="JAEFCI010005138">
    <property type="protein sequence ID" value="KAG5460501.1"/>
    <property type="molecule type" value="Genomic_DNA"/>
</dbReference>
<sequence length="77" mass="7877">MAADTIIRELRAEDITIACRPLASPQSPPVGGRLPSLAVGWPTSVVCCPLSAVCLSPPVPLPQAPPPRSARPSAVVA</sequence>
<dbReference type="Proteomes" id="UP000673691">
    <property type="component" value="Unassembled WGS sequence"/>
</dbReference>